<keyword evidence="2" id="KW-1185">Reference proteome</keyword>
<sequence>MTIFKLWINCVGNEILQHLNPIYPSTEQIIGQPPTSAMPNTASSSSRYGSGFLNYVSVSRESQLNPMA</sequence>
<organism evidence="1 2">
    <name type="scientific">Callosobruchus maculatus</name>
    <name type="common">Southern cowpea weevil</name>
    <name type="synonym">Pulse bruchid</name>
    <dbReference type="NCBI Taxonomy" id="64391"/>
    <lineage>
        <taxon>Eukaryota</taxon>
        <taxon>Metazoa</taxon>
        <taxon>Ecdysozoa</taxon>
        <taxon>Arthropoda</taxon>
        <taxon>Hexapoda</taxon>
        <taxon>Insecta</taxon>
        <taxon>Pterygota</taxon>
        <taxon>Neoptera</taxon>
        <taxon>Endopterygota</taxon>
        <taxon>Coleoptera</taxon>
        <taxon>Polyphaga</taxon>
        <taxon>Cucujiformia</taxon>
        <taxon>Chrysomeloidea</taxon>
        <taxon>Chrysomelidae</taxon>
        <taxon>Bruchinae</taxon>
        <taxon>Bruchini</taxon>
        <taxon>Callosobruchus</taxon>
    </lineage>
</organism>
<dbReference type="EMBL" id="CAACVG010004553">
    <property type="protein sequence ID" value="VEN38472.1"/>
    <property type="molecule type" value="Genomic_DNA"/>
</dbReference>
<evidence type="ECO:0000313" key="2">
    <source>
        <dbReference type="Proteomes" id="UP000410492"/>
    </source>
</evidence>
<reference evidence="1 2" key="1">
    <citation type="submission" date="2019-01" db="EMBL/GenBank/DDBJ databases">
        <authorList>
            <person name="Sayadi A."/>
        </authorList>
    </citation>
    <scope>NUCLEOTIDE SEQUENCE [LARGE SCALE GENOMIC DNA]</scope>
</reference>
<dbReference type="AlphaFoldDB" id="A0A653BSB2"/>
<evidence type="ECO:0000313" key="1">
    <source>
        <dbReference type="EMBL" id="VEN38472.1"/>
    </source>
</evidence>
<protein>
    <submittedName>
        <fullName evidence="1">Uncharacterized protein</fullName>
    </submittedName>
</protein>
<name>A0A653BSB2_CALMS</name>
<proteinExistence type="predicted"/>
<accession>A0A653BSB2</accession>
<gene>
    <name evidence="1" type="ORF">CALMAC_LOCUS3365</name>
</gene>
<dbReference type="Proteomes" id="UP000410492">
    <property type="component" value="Unassembled WGS sequence"/>
</dbReference>